<dbReference type="Proteomes" id="UP001309876">
    <property type="component" value="Unassembled WGS sequence"/>
</dbReference>
<keyword evidence="1" id="KW-0812">Transmembrane</keyword>
<feature type="transmembrane region" description="Helical" evidence="1">
    <location>
        <begin position="51"/>
        <end position="73"/>
    </location>
</feature>
<evidence type="ECO:0000313" key="3">
    <source>
        <dbReference type="Proteomes" id="UP001309876"/>
    </source>
</evidence>
<name>A0AAN7T7A2_9EURO</name>
<keyword evidence="1" id="KW-1133">Transmembrane helix</keyword>
<organism evidence="2 3">
    <name type="scientific">Lithohypha guttulata</name>
    <dbReference type="NCBI Taxonomy" id="1690604"/>
    <lineage>
        <taxon>Eukaryota</taxon>
        <taxon>Fungi</taxon>
        <taxon>Dikarya</taxon>
        <taxon>Ascomycota</taxon>
        <taxon>Pezizomycotina</taxon>
        <taxon>Eurotiomycetes</taxon>
        <taxon>Chaetothyriomycetidae</taxon>
        <taxon>Chaetothyriales</taxon>
        <taxon>Trichomeriaceae</taxon>
        <taxon>Lithohypha</taxon>
    </lineage>
</organism>
<evidence type="ECO:0000256" key="1">
    <source>
        <dbReference type="SAM" id="Phobius"/>
    </source>
</evidence>
<dbReference type="PANTHER" id="PTHR34144:SF8">
    <property type="entry name" value="GLYCOSYLTRANSFERASE FAMILY 69 PROTEIN"/>
    <property type="match status" value="1"/>
</dbReference>
<protein>
    <recommendedName>
        <fullName evidence="4">Glycosyltransferase family 69 protein</fullName>
    </recommendedName>
</protein>
<keyword evidence="3" id="KW-1185">Reference proteome</keyword>
<dbReference type="Pfam" id="PF11735">
    <property type="entry name" value="CAP59_mtransfer"/>
    <property type="match status" value="1"/>
</dbReference>
<gene>
    <name evidence="2" type="ORF">LTR05_001204</name>
</gene>
<dbReference type="EMBL" id="JAVRRJ010000001">
    <property type="protein sequence ID" value="KAK5091024.1"/>
    <property type="molecule type" value="Genomic_DNA"/>
</dbReference>
<dbReference type="AlphaFoldDB" id="A0AAN7T7A2"/>
<evidence type="ECO:0008006" key="4">
    <source>
        <dbReference type="Google" id="ProtNLM"/>
    </source>
</evidence>
<dbReference type="InterPro" id="IPR021047">
    <property type="entry name" value="Mannosyltransferase_CMT1"/>
</dbReference>
<proteinExistence type="predicted"/>
<evidence type="ECO:0000313" key="2">
    <source>
        <dbReference type="EMBL" id="KAK5091024.1"/>
    </source>
</evidence>
<reference evidence="2 3" key="1">
    <citation type="submission" date="2023-08" db="EMBL/GenBank/DDBJ databases">
        <title>Black Yeasts Isolated from many extreme environments.</title>
        <authorList>
            <person name="Coleine C."/>
            <person name="Stajich J.E."/>
            <person name="Selbmann L."/>
        </authorList>
    </citation>
    <scope>NUCLEOTIDE SEQUENCE [LARGE SCALE GENOMIC DNA]</scope>
    <source>
        <strain evidence="2 3">CCFEE 5910</strain>
    </source>
</reference>
<keyword evidence="1" id="KW-0472">Membrane</keyword>
<sequence>MKDKGDTHRCGAVLESQDWTKLITVQIVQIKARKGPKPKIADMQCLGSQGLTYSAAAAASLLTLFVGAFFPAYTRLPKHYKALQARVNDGWKTGSGNINNEKVFIAASIFDPNGKLASGDWARNVLQLIGILGPENVYLSIYENDAGPLASHALAALKTHVPCNHTLVSDPHLDLDELPHVVLHDGTRRVKRIEYLAEVRNRALKPLDDAQTRFDKLLYLNDVMFKPIDAAQLLFSTNVNADGQTQYRSACAVDFINPFKFYDTFATRDLDGFSMGVPFFPWFPAIGGDSTLDDVLSDSDAVRVRSCWGGMAAFDARFFQNWDGEAQSIRTAANESPSNLTAPYHFRAETDLWWDASECCLIQADIQSPDVRNPGIYMNPYVRVAYDSRTLSWLWLARRFEKLYTPIHFIADLLVNLPDFNSRRDEVMWQPVDEIVWVDDGSGTGQGEWRNVARMAKHDGFCGRRGLQVIKERTEDGEKNWEHIDPPPYVV</sequence>
<comment type="caution">
    <text evidence="2">The sequence shown here is derived from an EMBL/GenBank/DDBJ whole genome shotgun (WGS) entry which is preliminary data.</text>
</comment>
<dbReference type="PANTHER" id="PTHR34144">
    <property type="entry name" value="CHROMOSOME 8, WHOLE GENOME SHOTGUN SEQUENCE"/>
    <property type="match status" value="1"/>
</dbReference>
<accession>A0AAN7T7A2</accession>